<feature type="repeat" description="PPR" evidence="5">
    <location>
        <begin position="275"/>
        <end position="309"/>
    </location>
</feature>
<dbReference type="Pfam" id="PF01535">
    <property type="entry name" value="PPR"/>
    <property type="match status" value="2"/>
</dbReference>
<dbReference type="InterPro" id="IPR034804">
    <property type="entry name" value="SQR/QFR_C/D"/>
</dbReference>
<dbReference type="InterPro" id="IPR002885">
    <property type="entry name" value="PPR_rpt"/>
</dbReference>
<dbReference type="GO" id="GO:0010019">
    <property type="term" value="P:chloroplast-nucleus signaling pathway"/>
    <property type="evidence" value="ECO:0007669"/>
    <property type="project" value="TreeGrafter"/>
</dbReference>
<dbReference type="OrthoDB" id="185373at2759"/>
<comment type="subunit">
    <text evidence="3">Component of complex II composed of eight subunits in plants: four classical SDH subunits SDH1, SDH2, SDH3 and SDH4 (a flavoprotein (FP), an iron-sulfur protein (IP), and a cytochrome b composed of a large and a small subunit.), as well as four subunits unknown in mitochondria from bacteria and heterotrophic eukaryotes.</text>
</comment>
<gene>
    <name evidence="6" type="ORF">IFM89_025871</name>
</gene>
<comment type="subcellular location">
    <subcellularLocation>
        <location evidence="1">Mitochondrion inner membrane</location>
        <topology evidence="1">Single-pass membrane protein</topology>
    </subcellularLocation>
</comment>
<dbReference type="PANTHER" id="PTHR47936:SF5">
    <property type="entry name" value="PENTACOTRIPEPTIDE-REPEAT REGION OF PRORP DOMAIN-CONTAINING PROTEIN"/>
    <property type="match status" value="1"/>
</dbReference>
<evidence type="ECO:0000313" key="6">
    <source>
        <dbReference type="EMBL" id="KAF9589588.1"/>
    </source>
</evidence>
<dbReference type="Gene3D" id="1.25.40.10">
    <property type="entry name" value="Tetratricopeptide repeat domain"/>
    <property type="match status" value="2"/>
</dbReference>
<dbReference type="Proteomes" id="UP000631114">
    <property type="component" value="Unassembled WGS sequence"/>
</dbReference>
<dbReference type="Pfam" id="PF13041">
    <property type="entry name" value="PPR_2"/>
    <property type="match status" value="1"/>
</dbReference>
<evidence type="ECO:0000256" key="1">
    <source>
        <dbReference type="ARBA" id="ARBA00004434"/>
    </source>
</evidence>
<evidence type="ECO:0000256" key="3">
    <source>
        <dbReference type="ARBA" id="ARBA00011313"/>
    </source>
</evidence>
<evidence type="ECO:0000256" key="4">
    <source>
        <dbReference type="ARBA" id="ARBA00022737"/>
    </source>
</evidence>
<keyword evidence="4" id="KW-0677">Repeat</keyword>
<dbReference type="SUPFAM" id="SSF81343">
    <property type="entry name" value="Fumarate reductase respiratory complex transmembrane subunits"/>
    <property type="match status" value="1"/>
</dbReference>
<dbReference type="GO" id="GO:0009507">
    <property type="term" value="C:chloroplast"/>
    <property type="evidence" value="ECO:0007669"/>
    <property type="project" value="TreeGrafter"/>
</dbReference>
<dbReference type="PANTHER" id="PTHR47936">
    <property type="entry name" value="PPR_LONG DOMAIN-CONTAINING PROTEIN"/>
    <property type="match status" value="1"/>
</dbReference>
<dbReference type="InterPro" id="IPR011990">
    <property type="entry name" value="TPR-like_helical_dom_sf"/>
</dbReference>
<proteinExistence type="inferred from homology"/>
<accession>A0A835H2M7</accession>
<evidence type="ECO:0000313" key="7">
    <source>
        <dbReference type="Proteomes" id="UP000631114"/>
    </source>
</evidence>
<keyword evidence="7" id="KW-1185">Reference proteome</keyword>
<comment type="similarity">
    <text evidence="2">Belongs to the PPR family. P subfamily.</text>
</comment>
<comment type="caution">
    <text evidence="6">The sequence shown here is derived from an EMBL/GenBank/DDBJ whole genome shotgun (WGS) entry which is preliminary data.</text>
</comment>
<sequence>MFTSISRLSRVFAKNTRITATTQILTKTQTPKQEEKSPTSINKLSKQKNLTTLVENEIGRFRFPHLVYEKTIARHQNKFDDITEQGFAMRFISLYGKPGMFDHALKLFDELPERTAVKTYNALLNASVVSNKFDETQKLFREPSLKKLPDFPSGNDLITKRKNILRPLSPHLPIYKPHLTSTFSIFRRISAWENARSMLVDGVEPSLITFNTLLNGFYRDGKFEDLAIWVRTEESGIVPDIISYNAKLQGFVNVGKISEAVELVEQLGNNVEKPNLFTYNVLIKWYGNNGNLDEAKSVYDNMLKSDIVPDWFTFEALIPCVCEKGEFGLALKLCEKSIGSNCHVSAGMVQVVVDGLVKESKVEEVKGLMEIAQSKKCYHSKLKMPQEIE</sequence>
<dbReference type="GO" id="GO:0005743">
    <property type="term" value="C:mitochondrial inner membrane"/>
    <property type="evidence" value="ECO:0007669"/>
    <property type="project" value="UniProtKB-SubCell"/>
</dbReference>
<dbReference type="AlphaFoldDB" id="A0A835H2M7"/>
<reference evidence="6 7" key="1">
    <citation type="submission" date="2020-10" db="EMBL/GenBank/DDBJ databases">
        <title>The Coptis chinensis genome and diversification of protoberbering-type alkaloids.</title>
        <authorList>
            <person name="Wang B."/>
            <person name="Shu S."/>
            <person name="Song C."/>
            <person name="Liu Y."/>
        </authorList>
    </citation>
    <scope>NUCLEOTIDE SEQUENCE [LARGE SCALE GENOMIC DNA]</scope>
    <source>
        <strain evidence="6">HL-2020</strain>
        <tissue evidence="6">Leaf</tissue>
    </source>
</reference>
<name>A0A835H2M7_9MAGN</name>
<feature type="repeat" description="PPR" evidence="5">
    <location>
        <begin position="240"/>
        <end position="274"/>
    </location>
</feature>
<dbReference type="Pfam" id="PF13812">
    <property type="entry name" value="PPR_3"/>
    <property type="match status" value="1"/>
</dbReference>
<dbReference type="GO" id="GO:0045273">
    <property type="term" value="C:respiratory chain complex II (succinate dehydrogenase)"/>
    <property type="evidence" value="ECO:0007669"/>
    <property type="project" value="UniProtKB-ARBA"/>
</dbReference>
<protein>
    <recommendedName>
        <fullName evidence="8">Pentatricopeptide repeat-containing protein</fullName>
    </recommendedName>
</protein>
<dbReference type="GO" id="GO:0031930">
    <property type="term" value="P:mitochondria-nucleus signaling pathway"/>
    <property type="evidence" value="ECO:0007669"/>
    <property type="project" value="TreeGrafter"/>
</dbReference>
<dbReference type="PROSITE" id="PS51375">
    <property type="entry name" value="PPR"/>
    <property type="match status" value="2"/>
</dbReference>
<evidence type="ECO:0000256" key="5">
    <source>
        <dbReference type="PROSITE-ProRule" id="PRU00708"/>
    </source>
</evidence>
<dbReference type="EMBL" id="JADFTS010000009">
    <property type="protein sequence ID" value="KAF9589588.1"/>
    <property type="molecule type" value="Genomic_DNA"/>
</dbReference>
<evidence type="ECO:0000256" key="2">
    <source>
        <dbReference type="ARBA" id="ARBA00007626"/>
    </source>
</evidence>
<organism evidence="6 7">
    <name type="scientific">Coptis chinensis</name>
    <dbReference type="NCBI Taxonomy" id="261450"/>
    <lineage>
        <taxon>Eukaryota</taxon>
        <taxon>Viridiplantae</taxon>
        <taxon>Streptophyta</taxon>
        <taxon>Embryophyta</taxon>
        <taxon>Tracheophyta</taxon>
        <taxon>Spermatophyta</taxon>
        <taxon>Magnoliopsida</taxon>
        <taxon>Ranunculales</taxon>
        <taxon>Ranunculaceae</taxon>
        <taxon>Coptidoideae</taxon>
        <taxon>Coptis</taxon>
    </lineage>
</organism>
<dbReference type="NCBIfam" id="TIGR00756">
    <property type="entry name" value="PPR"/>
    <property type="match status" value="1"/>
</dbReference>
<evidence type="ECO:0008006" key="8">
    <source>
        <dbReference type="Google" id="ProtNLM"/>
    </source>
</evidence>
<dbReference type="Gene3D" id="1.20.1300.10">
    <property type="entry name" value="Fumarate reductase/succinate dehydrogenase, transmembrane subunit"/>
    <property type="match status" value="1"/>
</dbReference>